<feature type="region of interest" description="Disordered" evidence="1">
    <location>
        <begin position="23"/>
        <end position="43"/>
    </location>
</feature>
<gene>
    <name evidence="2" type="ORF">METZ01_LOCUS104499</name>
</gene>
<dbReference type="InterPro" id="IPR013320">
    <property type="entry name" value="ConA-like_dom_sf"/>
</dbReference>
<reference evidence="2" key="1">
    <citation type="submission" date="2018-05" db="EMBL/GenBank/DDBJ databases">
        <authorList>
            <person name="Lanie J.A."/>
            <person name="Ng W.-L."/>
            <person name="Kazmierczak K.M."/>
            <person name="Andrzejewski T.M."/>
            <person name="Davidsen T.M."/>
            <person name="Wayne K.J."/>
            <person name="Tettelin H."/>
            <person name="Glass J.I."/>
            <person name="Rusch D."/>
            <person name="Podicherti R."/>
            <person name="Tsui H.-C.T."/>
            <person name="Winkler M.E."/>
        </authorList>
    </citation>
    <scope>NUCLEOTIDE SEQUENCE</scope>
</reference>
<evidence type="ECO:0000256" key="1">
    <source>
        <dbReference type="SAM" id="MobiDB-lite"/>
    </source>
</evidence>
<evidence type="ECO:0008006" key="3">
    <source>
        <dbReference type="Google" id="ProtNLM"/>
    </source>
</evidence>
<feature type="non-terminal residue" evidence="2">
    <location>
        <position position="1"/>
    </location>
</feature>
<evidence type="ECO:0000313" key="2">
    <source>
        <dbReference type="EMBL" id="SVA51645.1"/>
    </source>
</evidence>
<name>A0A381WGL6_9ZZZZ</name>
<dbReference type="AlphaFoldDB" id="A0A381WGL6"/>
<proteinExistence type="predicted"/>
<organism evidence="2">
    <name type="scientific">marine metagenome</name>
    <dbReference type="NCBI Taxonomy" id="408172"/>
    <lineage>
        <taxon>unclassified sequences</taxon>
        <taxon>metagenomes</taxon>
        <taxon>ecological metagenomes</taxon>
    </lineage>
</organism>
<dbReference type="Pfam" id="PF13385">
    <property type="entry name" value="Laminin_G_3"/>
    <property type="match status" value="1"/>
</dbReference>
<sequence length="225" mass="23321">IGDPVNIAEAEWKLEAYYPFNGNANDESGNGRNGTVNSATPTTDRFDNANSAYSFDGDADYISNGTNGDWDALIGGAAGAALPFSVSAWIKPAALANGAVIWQVGSPTNNGRRIALHGSGAAISFQIGATHKSNTSDVLSIGTWAHVVGTFAGGSAEPKIYINNNYDDASSSPGTGNAFLTAGVAVGYDPNTSSNSFHGIIDEVAIWNVELNADQVQTLYLNSVN</sequence>
<protein>
    <recommendedName>
        <fullName evidence="3">LamG-like jellyroll fold domain-containing protein</fullName>
    </recommendedName>
</protein>
<dbReference type="Gene3D" id="2.60.120.200">
    <property type="match status" value="1"/>
</dbReference>
<dbReference type="EMBL" id="UINC01011747">
    <property type="protein sequence ID" value="SVA51645.1"/>
    <property type="molecule type" value="Genomic_DNA"/>
</dbReference>
<dbReference type="SUPFAM" id="SSF49899">
    <property type="entry name" value="Concanavalin A-like lectins/glucanases"/>
    <property type="match status" value="1"/>
</dbReference>
<accession>A0A381WGL6</accession>